<dbReference type="InterPro" id="IPR036322">
    <property type="entry name" value="WD40_repeat_dom_sf"/>
</dbReference>
<dbReference type="GO" id="GO:0005741">
    <property type="term" value="C:mitochondrial outer membrane"/>
    <property type="evidence" value="ECO:0007669"/>
    <property type="project" value="UniProtKB-SubCell"/>
</dbReference>
<dbReference type="InParanoid" id="Q4WH64"/>
<dbReference type="GO" id="GO:1990234">
    <property type="term" value="C:transferase complex"/>
    <property type="evidence" value="ECO:0007669"/>
    <property type="project" value="UniProtKB-ARBA"/>
</dbReference>
<gene>
    <name evidence="10" type="ORF">AFUA_7G08500</name>
</gene>
<dbReference type="SMART" id="SM00320">
    <property type="entry name" value="WD40"/>
    <property type="match status" value="4"/>
</dbReference>
<evidence type="ECO:0000313" key="11">
    <source>
        <dbReference type="Proteomes" id="UP000002530"/>
    </source>
</evidence>
<evidence type="ECO:0000256" key="3">
    <source>
        <dbReference type="ARBA" id="ARBA00022737"/>
    </source>
</evidence>
<dbReference type="STRING" id="330879.Q4WH64"/>
<dbReference type="Gene3D" id="3.40.50.300">
    <property type="entry name" value="P-loop containing nucleotide triphosphate hydrolases"/>
    <property type="match status" value="1"/>
</dbReference>
<dbReference type="PANTHER" id="PTHR22847">
    <property type="entry name" value="WD40 REPEAT PROTEIN"/>
    <property type="match status" value="1"/>
</dbReference>
<dbReference type="SUPFAM" id="SSF50978">
    <property type="entry name" value="WD40 repeat-like"/>
    <property type="match status" value="1"/>
</dbReference>
<keyword evidence="3" id="KW-0677">Repeat</keyword>
<dbReference type="PROSITE" id="PS50294">
    <property type="entry name" value="WD_REPEATS_REGION"/>
    <property type="match status" value="3"/>
</dbReference>
<dbReference type="EMBL" id="AAHF01000009">
    <property type="protein sequence ID" value="EAL86727.1"/>
    <property type="molecule type" value="Genomic_DNA"/>
</dbReference>
<dbReference type="InterPro" id="IPR019775">
    <property type="entry name" value="WD40_repeat_CS"/>
</dbReference>
<dbReference type="OrthoDB" id="674604at2759"/>
<dbReference type="KEGG" id="afm:AFUA_7G08500"/>
<proteinExistence type="inferred from homology"/>
<feature type="repeat" description="WD" evidence="7">
    <location>
        <begin position="910"/>
        <end position="951"/>
    </location>
</feature>
<dbReference type="PROSITE" id="PS00678">
    <property type="entry name" value="WD_REPEATS_1"/>
    <property type="match status" value="3"/>
</dbReference>
<dbReference type="OMA" id="HEASDHA"/>
<comment type="caution">
    <text evidence="10">The sequence shown here is derived from an EMBL/GenBank/DDBJ whole genome shotgun (WGS) entry which is preliminary data.</text>
</comment>
<dbReference type="InterPro" id="IPR020472">
    <property type="entry name" value="WD40_PAC1"/>
</dbReference>
<evidence type="ECO:0000256" key="4">
    <source>
        <dbReference type="ARBA" id="ARBA00038415"/>
    </source>
</evidence>
<name>Q4WH64_ASPFU</name>
<dbReference type="PANTHER" id="PTHR22847:SF637">
    <property type="entry name" value="WD REPEAT DOMAIN 5B"/>
    <property type="match status" value="1"/>
</dbReference>
<dbReference type="InterPro" id="IPR015943">
    <property type="entry name" value="WD40/YVTN_repeat-like_dom_sf"/>
</dbReference>
<evidence type="ECO:0000256" key="7">
    <source>
        <dbReference type="PROSITE-ProRule" id="PRU00221"/>
    </source>
</evidence>
<organism evidence="10 11">
    <name type="scientific">Aspergillus fumigatus (strain ATCC MYA-4609 / CBS 101355 / FGSC A1100 / Af293)</name>
    <name type="common">Neosartorya fumigata</name>
    <dbReference type="NCBI Taxonomy" id="330879"/>
    <lineage>
        <taxon>Eukaryota</taxon>
        <taxon>Fungi</taxon>
        <taxon>Dikarya</taxon>
        <taxon>Ascomycota</taxon>
        <taxon>Pezizomycotina</taxon>
        <taxon>Eurotiomycetes</taxon>
        <taxon>Eurotiomycetidae</taxon>
        <taxon>Eurotiales</taxon>
        <taxon>Aspergillaceae</taxon>
        <taxon>Aspergillus</taxon>
        <taxon>Aspergillus subgen. Fumigati</taxon>
    </lineage>
</organism>
<evidence type="ECO:0000313" key="10">
    <source>
        <dbReference type="EMBL" id="EAL86727.1"/>
    </source>
</evidence>
<protein>
    <recommendedName>
        <fullName evidence="5">Mitochondrial division protein 1</fullName>
    </recommendedName>
</protein>
<dbReference type="GO" id="GO:0005634">
    <property type="term" value="C:nucleus"/>
    <property type="evidence" value="ECO:0000318"/>
    <property type="project" value="GO_Central"/>
</dbReference>
<dbReference type="InterPro" id="IPR027417">
    <property type="entry name" value="P-loop_NTPase"/>
</dbReference>
<dbReference type="PRINTS" id="PR00320">
    <property type="entry name" value="GPROTEINBRPT"/>
</dbReference>
<dbReference type="InterPro" id="IPR056884">
    <property type="entry name" value="NPHP3-like_N"/>
</dbReference>
<evidence type="ECO:0000256" key="1">
    <source>
        <dbReference type="ARBA" id="ARBA00004570"/>
    </source>
</evidence>
<feature type="region of interest" description="Disordered" evidence="8">
    <location>
        <begin position="37"/>
        <end position="75"/>
    </location>
</feature>
<evidence type="ECO:0000259" key="9">
    <source>
        <dbReference type="Pfam" id="PF24883"/>
    </source>
</evidence>
<dbReference type="HOGENOM" id="CLU_000288_6_16_1"/>
<accession>Q4WH64</accession>
<feature type="compositionally biased region" description="Polar residues" evidence="8">
    <location>
        <begin position="44"/>
        <end position="59"/>
    </location>
</feature>
<dbReference type="RefSeq" id="XP_748765.1">
    <property type="nucleotide sequence ID" value="XM_743672.1"/>
</dbReference>
<comment type="similarity">
    <text evidence="4">Belongs to the WD repeat MDV1/CAF4 family.</text>
</comment>
<feature type="repeat" description="WD" evidence="7">
    <location>
        <begin position="952"/>
        <end position="993"/>
    </location>
</feature>
<dbReference type="InterPro" id="IPR001680">
    <property type="entry name" value="WD40_rpt"/>
</dbReference>
<evidence type="ECO:0000256" key="5">
    <source>
        <dbReference type="ARBA" id="ARBA00039789"/>
    </source>
</evidence>
<dbReference type="PROSITE" id="PS50082">
    <property type="entry name" value="WD_REPEATS_2"/>
    <property type="match status" value="4"/>
</dbReference>
<evidence type="ECO:0000256" key="2">
    <source>
        <dbReference type="ARBA" id="ARBA00022574"/>
    </source>
</evidence>
<dbReference type="GeneID" id="3506268"/>
<dbReference type="Pfam" id="PF00400">
    <property type="entry name" value="WD40"/>
    <property type="match status" value="4"/>
</dbReference>
<dbReference type="Gene3D" id="2.130.10.10">
    <property type="entry name" value="YVTN repeat-like/Quinoprotein amine dehydrogenase"/>
    <property type="match status" value="2"/>
</dbReference>
<feature type="domain" description="Nephrocystin 3-like N-terminal" evidence="9">
    <location>
        <begin position="366"/>
        <end position="523"/>
    </location>
</feature>
<dbReference type="AlphaFoldDB" id="Q4WH64"/>
<dbReference type="VEuPathDB" id="FungiDB:Afu7g08500"/>
<reference evidence="10 11" key="1">
    <citation type="journal article" date="2005" name="Nature">
        <title>Genomic sequence of the pathogenic and allergenic filamentous fungus Aspergillus fumigatus.</title>
        <authorList>
            <person name="Nierman W.C."/>
            <person name="Pain A."/>
            <person name="Anderson M.J."/>
            <person name="Wortman J.R."/>
            <person name="Kim H.S."/>
            <person name="Arroyo J."/>
            <person name="Berriman M."/>
            <person name="Abe K."/>
            <person name="Archer D.B."/>
            <person name="Bermejo C."/>
            <person name="Bennett J."/>
            <person name="Bowyer P."/>
            <person name="Chen D."/>
            <person name="Collins M."/>
            <person name="Coulsen R."/>
            <person name="Davies R."/>
            <person name="Dyer P.S."/>
            <person name="Farman M."/>
            <person name="Fedorova N."/>
            <person name="Fedorova N."/>
            <person name="Feldblyum T.V."/>
            <person name="Fischer R."/>
            <person name="Fosker N."/>
            <person name="Fraser A."/>
            <person name="Garcia J.L."/>
            <person name="Garcia M.J."/>
            <person name="Goble A."/>
            <person name="Goldman G.H."/>
            <person name="Gomi K."/>
            <person name="Griffith-Jones S."/>
            <person name="Gwilliam R."/>
            <person name="Haas B."/>
            <person name="Haas H."/>
            <person name="Harris D."/>
            <person name="Horiuchi H."/>
            <person name="Huang J."/>
            <person name="Humphray S."/>
            <person name="Jimenez J."/>
            <person name="Keller N."/>
            <person name="Khouri H."/>
            <person name="Kitamoto K."/>
            <person name="Kobayashi T."/>
            <person name="Konzack S."/>
            <person name="Kulkarni R."/>
            <person name="Kumagai T."/>
            <person name="Lafon A."/>
            <person name="Latge J.P."/>
            <person name="Li W."/>
            <person name="Lord A."/>
            <person name="Lu C."/>
            <person name="Majoros W.H."/>
            <person name="May G.S."/>
            <person name="Miller B.L."/>
            <person name="Mohamoud Y."/>
            <person name="Molina M."/>
            <person name="Monod M."/>
            <person name="Mouyna I."/>
            <person name="Mulligan S."/>
            <person name="Murphy L."/>
            <person name="O'Neil S."/>
            <person name="Paulsen I."/>
            <person name="Penalva M.A."/>
            <person name="Pertea M."/>
            <person name="Price C."/>
            <person name="Pritchard B.L."/>
            <person name="Quail M.A."/>
            <person name="Rabbinowitsch E."/>
            <person name="Rawlins N."/>
            <person name="Rajandream M.A."/>
            <person name="Reichard U."/>
            <person name="Renauld H."/>
            <person name="Robson G.D."/>
            <person name="Rodriguez de Cordoba S."/>
            <person name="Rodriguez-Pena J.M."/>
            <person name="Ronning C.M."/>
            <person name="Rutter S."/>
            <person name="Salzberg S.L."/>
            <person name="Sanchez M."/>
            <person name="Sanchez-Ferrero J.C."/>
            <person name="Saunders D."/>
            <person name="Seeger K."/>
            <person name="Squares R."/>
            <person name="Squares S."/>
            <person name="Takeuchi M."/>
            <person name="Tekaia F."/>
            <person name="Turner G."/>
            <person name="Vazquez de Aldana C.R."/>
            <person name="Weidman J."/>
            <person name="White O."/>
            <person name="Woodward J."/>
            <person name="Yu J.H."/>
            <person name="Fraser C."/>
            <person name="Galagan J.E."/>
            <person name="Asai K."/>
            <person name="Machida M."/>
            <person name="Hall N."/>
            <person name="Barrell B."/>
            <person name="Denning D.W."/>
        </authorList>
    </citation>
    <scope>NUCLEOTIDE SEQUENCE [LARGE SCALE GENOMIC DNA]</scope>
    <source>
        <strain evidence="10 11">Af293</strain>
    </source>
</reference>
<keyword evidence="2 7" id="KW-0853">WD repeat</keyword>
<dbReference type="Pfam" id="PF24883">
    <property type="entry name" value="NPHP3_N"/>
    <property type="match status" value="1"/>
</dbReference>
<dbReference type="FunFam" id="2.130.10.10:FF:002875">
    <property type="entry name" value="NACHT and WD40 domain protein"/>
    <property type="match status" value="2"/>
</dbReference>
<comment type="subcellular location">
    <subcellularLocation>
        <location evidence="1">Mitochondrion outer membrane</location>
        <topology evidence="1">Peripheral membrane protein</topology>
        <orientation evidence="1">Cytoplasmic side</orientation>
    </subcellularLocation>
</comment>
<evidence type="ECO:0000256" key="8">
    <source>
        <dbReference type="SAM" id="MobiDB-lite"/>
    </source>
</evidence>
<dbReference type="Proteomes" id="UP000002530">
    <property type="component" value="Unassembled WGS sequence"/>
</dbReference>
<comment type="function">
    <text evidence="6">Involved in mitochondrial fission. Acts as an adapter protein required to form mitochondrial fission complexes. Formation of these complexes is required to promote constriction and fission of the mitochondrial compartment at a late step in mitochondrial division.</text>
</comment>
<keyword evidence="11" id="KW-1185">Reference proteome</keyword>
<dbReference type="SUPFAM" id="SSF52540">
    <property type="entry name" value="P-loop containing nucleoside triphosphate hydrolases"/>
    <property type="match status" value="1"/>
</dbReference>
<evidence type="ECO:0000256" key="6">
    <source>
        <dbReference type="ARBA" id="ARBA00043913"/>
    </source>
</evidence>
<feature type="repeat" description="WD" evidence="7">
    <location>
        <begin position="994"/>
        <end position="1035"/>
    </location>
</feature>
<dbReference type="CDD" id="cd00200">
    <property type="entry name" value="WD40"/>
    <property type="match status" value="1"/>
</dbReference>
<feature type="repeat" description="WD" evidence="7">
    <location>
        <begin position="1036"/>
        <end position="1075"/>
    </location>
</feature>
<sequence length="1272" mass="143462">MIPTYSSSLLKASTMYVKAFLAFSCCLLKKTHAFHRPKSPQPFQPESQAGRTPVDSSAVPTAPAKQHDAADSQGPSLHCDLWKSAYDQLYQEERDILSEVQATTRRKNNDKKRSQTVAVIDDVIQITEEQYKEYQKKGIKIRRSGGEDFDLRKLSRKILIAALSFKDVVNTVVSFDPTHHAASAWAVISLGLSMTQNRLDLQDALFESSEFLAEVLSGCAYIETTFYQNGPIAKSKIESATVGIYKAILRYAAEVLTAQNAGVGRKILYSVTPITDQRLMELRSSVETEWQKLCQLVQFDALDKGLQNDKRAELYLARIDDEVSKVLRVLIQDFSLPVAEGALYNSYANQGDDTCLPNTRVDLLSEISKWAESCEGKHIFWLNGMAGTGKSTIARTVAHSFDEKGKLGASFFFKRGEADRDNARRLIPTVTKELMKKIPQLVPGVLAAIERDPDISSKALSHQFDALLLHPLQELKLHRNINMVVVLDALDECVSADIHILLKLLPQLRKSTSIRLRIFLTSRPELPIRRGFKQSGDHQDLVLHELPSPVIEQDIRLFLRVRLSDIRKENSLPRDWPRDDEMEKLVTLSIPLFIYAATVCRFIGDGKRSPTQRLATVLQSEAAKPSSQMERVYRPVLMQVLGDDPKESHDLVREFRNIVGVIILLATPLSVYTLGQLLSTSVEDISYLLDKLHSVLAVPEDINSPVRTLHLSFREFLLNTGEEDLHVNERLTHGEILSHCLGVMKSGLKRNVCGLSSYGTLREDVASQVIDQYIPQALQYSCRYWMYHFEKAGDKEREKDIFPFLKEYFIHWLEAMSLLGLASETVGIIGTLRTKSVTDVEFLKFLQDAYRFVLKHAQMINMAPLQVYCSGLAFSPTDSIVRRIFNNKQPSWLPVLPQVHKSWSAELQTLEGHSSWVSSVAFSPDGQRIVSGSDDNTIKLWDAQTGSELQSLQGHSDSVHSVAFSPDGQRIVSGSDDNTIKLWDAQTGSELRSLEGHSRPVYSVAFSLDGQRIVSGSDDNTIKLWDAQTGSELRSLEGHSDWVHSVAFSPDGQRIVIYGSKIRLWDAQTGSELQSLQSHSDYVTYAFLGNFRVEHKQGSHISVESSWVCFRGERVIWLPPELREPSCRAINHDILALGAWESWALYFDFHGLEISSHLDFEGFYIKWVFITSEVVTMSCSRCLRDETSQRSYRANRIFDQSCAHYIPLGCPSTFAFNCYSAYRADFRESSRSGYGSIKYPKVGAAGQKNDYQMFVGQSDFENDCTLTRVYRN</sequence>